<dbReference type="PANTHER" id="PTHR45827">
    <property type="entry name" value="SORTING NEXIN"/>
    <property type="match status" value="1"/>
</dbReference>
<dbReference type="EMBL" id="NCKU01001569">
    <property type="protein sequence ID" value="RWS11784.1"/>
    <property type="molecule type" value="Genomic_DNA"/>
</dbReference>
<dbReference type="GO" id="GO:0006897">
    <property type="term" value="P:endocytosis"/>
    <property type="evidence" value="ECO:0007669"/>
    <property type="project" value="TreeGrafter"/>
</dbReference>
<dbReference type="GO" id="GO:0016197">
    <property type="term" value="P:endosomal transport"/>
    <property type="evidence" value="ECO:0007669"/>
    <property type="project" value="TreeGrafter"/>
</dbReference>
<dbReference type="SUPFAM" id="SSF50044">
    <property type="entry name" value="SH3-domain"/>
    <property type="match status" value="1"/>
</dbReference>
<dbReference type="Proteomes" id="UP000285301">
    <property type="component" value="Unassembled WGS sequence"/>
</dbReference>
<dbReference type="Pfam" id="PF14604">
    <property type="entry name" value="SH3_9"/>
    <property type="match status" value="1"/>
</dbReference>
<organism evidence="4 5">
    <name type="scientific">Dinothrombium tinctorium</name>
    <dbReference type="NCBI Taxonomy" id="1965070"/>
    <lineage>
        <taxon>Eukaryota</taxon>
        <taxon>Metazoa</taxon>
        <taxon>Ecdysozoa</taxon>
        <taxon>Arthropoda</taxon>
        <taxon>Chelicerata</taxon>
        <taxon>Arachnida</taxon>
        <taxon>Acari</taxon>
        <taxon>Acariformes</taxon>
        <taxon>Trombidiformes</taxon>
        <taxon>Prostigmata</taxon>
        <taxon>Anystina</taxon>
        <taxon>Parasitengona</taxon>
        <taxon>Trombidioidea</taxon>
        <taxon>Trombidiidae</taxon>
        <taxon>Dinothrombium</taxon>
    </lineage>
</organism>
<dbReference type="SMART" id="SM00326">
    <property type="entry name" value="SH3"/>
    <property type="match status" value="1"/>
</dbReference>
<dbReference type="PROSITE" id="PS50002">
    <property type="entry name" value="SH3"/>
    <property type="match status" value="1"/>
</dbReference>
<dbReference type="PRINTS" id="PR00452">
    <property type="entry name" value="SH3DOMAIN"/>
</dbReference>
<dbReference type="GO" id="GO:0005886">
    <property type="term" value="C:plasma membrane"/>
    <property type="evidence" value="ECO:0007669"/>
    <property type="project" value="TreeGrafter"/>
</dbReference>
<evidence type="ECO:0000313" key="5">
    <source>
        <dbReference type="Proteomes" id="UP000285301"/>
    </source>
</evidence>
<proteinExistence type="predicted"/>
<dbReference type="CDD" id="cd11763">
    <property type="entry name" value="SH3_SNX9_like"/>
    <property type="match status" value="1"/>
</dbReference>
<protein>
    <submittedName>
        <fullName evidence="4">Sorting nexin-9-like protein</fullName>
    </submittedName>
</protein>
<dbReference type="STRING" id="1965070.A0A3S3PB81"/>
<reference evidence="4 5" key="1">
    <citation type="journal article" date="2018" name="Gigascience">
        <title>Genomes of trombidid mites reveal novel predicted allergens and laterally-transferred genes associated with secondary metabolism.</title>
        <authorList>
            <person name="Dong X."/>
            <person name="Chaisiri K."/>
            <person name="Xia D."/>
            <person name="Armstrong S.D."/>
            <person name="Fang Y."/>
            <person name="Donnelly M.J."/>
            <person name="Kadowaki T."/>
            <person name="McGarry J.W."/>
            <person name="Darby A.C."/>
            <person name="Makepeace B.L."/>
        </authorList>
    </citation>
    <scope>NUCLEOTIDE SEQUENCE [LARGE SCALE GENOMIC DNA]</scope>
    <source>
        <strain evidence="4">UoL-WK</strain>
    </source>
</reference>
<evidence type="ECO:0000313" key="4">
    <source>
        <dbReference type="EMBL" id="RWS11784.1"/>
    </source>
</evidence>
<dbReference type="PANTHER" id="PTHR45827:SF1">
    <property type="entry name" value="SORTING NEXIN"/>
    <property type="match status" value="1"/>
</dbReference>
<dbReference type="InterPro" id="IPR001452">
    <property type="entry name" value="SH3_domain"/>
</dbReference>
<dbReference type="GO" id="GO:0097320">
    <property type="term" value="P:plasma membrane tubulation"/>
    <property type="evidence" value="ECO:0007669"/>
    <property type="project" value="TreeGrafter"/>
</dbReference>
<gene>
    <name evidence="4" type="ORF">B4U79_01131</name>
</gene>
<dbReference type="GO" id="GO:0031410">
    <property type="term" value="C:cytoplasmic vesicle"/>
    <property type="evidence" value="ECO:0007669"/>
    <property type="project" value="TreeGrafter"/>
</dbReference>
<name>A0A3S3PB81_9ACAR</name>
<sequence length="172" mass="19255">MSSSELKVRVLYDFQAQPSSGELSVHTDEILTVTRQDVGEGWWEGVNARGESGLFPAGYVEDWGDDDSQTSDYHHVNNHHSEYGSNVNTTNAGYSQHSNSYNRFSTFVKSGGEDYILGVKNKSVTSDNYVYVVQDSDGTICWSQNEHLYTVNIASPEKESKLKGFKSFIAYK</sequence>
<dbReference type="GO" id="GO:0035091">
    <property type="term" value="F:phosphatidylinositol binding"/>
    <property type="evidence" value="ECO:0007669"/>
    <property type="project" value="TreeGrafter"/>
</dbReference>
<keyword evidence="5" id="KW-1185">Reference proteome</keyword>
<dbReference type="OrthoDB" id="10254720at2759"/>
<comment type="caution">
    <text evidence="4">The sequence shown here is derived from an EMBL/GenBank/DDBJ whole genome shotgun (WGS) entry which is preliminary data.</text>
</comment>
<accession>A0A3S3PB81</accession>
<evidence type="ECO:0000256" key="2">
    <source>
        <dbReference type="PROSITE-ProRule" id="PRU00192"/>
    </source>
</evidence>
<dbReference type="AlphaFoldDB" id="A0A3S3PB81"/>
<evidence type="ECO:0000259" key="3">
    <source>
        <dbReference type="PROSITE" id="PS50002"/>
    </source>
</evidence>
<dbReference type="InterPro" id="IPR036028">
    <property type="entry name" value="SH3-like_dom_sf"/>
</dbReference>
<feature type="non-terminal residue" evidence="4">
    <location>
        <position position="172"/>
    </location>
</feature>
<dbReference type="Gene3D" id="2.30.30.40">
    <property type="entry name" value="SH3 Domains"/>
    <property type="match status" value="1"/>
</dbReference>
<evidence type="ECO:0000256" key="1">
    <source>
        <dbReference type="ARBA" id="ARBA00022443"/>
    </source>
</evidence>
<feature type="domain" description="SH3" evidence="3">
    <location>
        <begin position="3"/>
        <end position="65"/>
    </location>
</feature>
<keyword evidence="1 2" id="KW-0728">SH3 domain</keyword>